<evidence type="ECO:0000256" key="11">
    <source>
        <dbReference type="ARBA" id="ARBA00023251"/>
    </source>
</evidence>
<evidence type="ECO:0000256" key="3">
    <source>
        <dbReference type="ARBA" id="ARBA00012448"/>
    </source>
</evidence>
<dbReference type="InterPro" id="IPR009647">
    <property type="entry name" value="PBP_C"/>
</dbReference>
<dbReference type="InterPro" id="IPR036950">
    <property type="entry name" value="PBP_transglycosylase"/>
</dbReference>
<evidence type="ECO:0000256" key="6">
    <source>
        <dbReference type="ARBA" id="ARBA00022670"/>
    </source>
</evidence>
<keyword evidence="11" id="KW-0046">Antibiotic resistance</keyword>
<feature type="domain" description="Penicillin-binding protein transpeptidase" evidence="17">
    <location>
        <begin position="304"/>
        <end position="533"/>
    </location>
</feature>
<dbReference type="GO" id="GO:0009002">
    <property type="term" value="F:serine-type D-Ala-D-Ala carboxypeptidase activity"/>
    <property type="evidence" value="ECO:0007669"/>
    <property type="project" value="UniProtKB-EC"/>
</dbReference>
<dbReference type="GO" id="GO:0009252">
    <property type="term" value="P:peptidoglycan biosynthetic process"/>
    <property type="evidence" value="ECO:0007669"/>
    <property type="project" value="UniProtKB-UniPathway"/>
</dbReference>
<dbReference type="EC" id="3.4.16.4" evidence="3"/>
<dbReference type="Gene3D" id="3.40.710.10">
    <property type="entry name" value="DD-peptidase/beta-lactamase superfamily"/>
    <property type="match status" value="1"/>
</dbReference>
<evidence type="ECO:0000256" key="16">
    <source>
        <dbReference type="SAM" id="Phobius"/>
    </source>
</evidence>
<comment type="catalytic activity">
    <reaction evidence="15">
        <text>[GlcNAc-(1-&gt;4)-Mur2Ac(oyl-L-Ala-gamma-D-Glu-L-Lys-D-Ala-D-Ala)](n)-di-trans,octa-cis-undecaprenyl diphosphate + beta-D-GlcNAc-(1-&gt;4)-Mur2Ac(oyl-L-Ala-gamma-D-Glu-L-Lys-D-Ala-D-Ala)-di-trans,octa-cis-undecaprenyl diphosphate = [GlcNAc-(1-&gt;4)-Mur2Ac(oyl-L-Ala-gamma-D-Glu-L-Lys-D-Ala-D-Ala)](n+1)-di-trans,octa-cis-undecaprenyl diphosphate + di-trans,octa-cis-undecaprenyl diphosphate + H(+)</text>
        <dbReference type="Rhea" id="RHEA:23708"/>
        <dbReference type="Rhea" id="RHEA-COMP:9602"/>
        <dbReference type="Rhea" id="RHEA-COMP:9603"/>
        <dbReference type="ChEBI" id="CHEBI:15378"/>
        <dbReference type="ChEBI" id="CHEBI:58405"/>
        <dbReference type="ChEBI" id="CHEBI:60033"/>
        <dbReference type="ChEBI" id="CHEBI:78435"/>
        <dbReference type="EC" id="2.4.99.28"/>
    </reaction>
</comment>
<evidence type="ECO:0000259" key="19">
    <source>
        <dbReference type="Pfam" id="PF06832"/>
    </source>
</evidence>
<gene>
    <name evidence="20" type="ordered locus">Hore_09670</name>
</gene>
<keyword evidence="5" id="KW-0121">Carboxypeptidase</keyword>
<accession>B8CWQ4</accession>
<keyword evidence="16" id="KW-0812">Transmembrane</keyword>
<keyword evidence="10" id="KW-0735">Signal-anchor</keyword>
<dbReference type="KEGG" id="hor:Hore_09670"/>
<dbReference type="UniPathway" id="UPA00219"/>
<feature type="domain" description="Penicillin-binding C-terminal" evidence="19">
    <location>
        <begin position="678"/>
        <end position="766"/>
    </location>
</feature>
<keyword evidence="12" id="KW-0511">Multifunctional enzyme</keyword>
<dbReference type="STRING" id="373903.Hore_09670"/>
<proteinExistence type="predicted"/>
<comment type="function">
    <text evidence="1">Cell wall formation. Synthesis of cross-linked peptidoglycan from the lipid intermediates. The enzyme has a penicillin-insensitive transglycosylase N-terminal domain (formation of linear glycan strands) and a penicillin-sensitive transpeptidase C-terminal domain (cross-linking of the peptide subunits).</text>
</comment>
<evidence type="ECO:0000256" key="2">
    <source>
        <dbReference type="ARBA" id="ARBA00004401"/>
    </source>
</evidence>
<dbReference type="GO" id="GO:0046677">
    <property type="term" value="P:response to antibiotic"/>
    <property type="evidence" value="ECO:0007669"/>
    <property type="project" value="UniProtKB-KW"/>
</dbReference>
<dbReference type="PANTHER" id="PTHR32282:SF15">
    <property type="entry name" value="PENICILLIN-BINDING PROTEIN 1C"/>
    <property type="match status" value="1"/>
</dbReference>
<dbReference type="InterPro" id="IPR050396">
    <property type="entry name" value="Glycosyltr_51/Transpeptidase"/>
</dbReference>
<feature type="transmembrane region" description="Helical" evidence="16">
    <location>
        <begin position="12"/>
        <end position="32"/>
    </location>
</feature>
<evidence type="ECO:0000256" key="12">
    <source>
        <dbReference type="ARBA" id="ARBA00023268"/>
    </source>
</evidence>
<evidence type="ECO:0000256" key="9">
    <source>
        <dbReference type="ARBA" id="ARBA00022801"/>
    </source>
</evidence>
<dbReference type="EC" id="2.4.99.28" evidence="14"/>
<dbReference type="Proteomes" id="UP000000719">
    <property type="component" value="Chromosome"/>
</dbReference>
<dbReference type="Pfam" id="PF06832">
    <property type="entry name" value="BiPBP_C"/>
    <property type="match status" value="1"/>
</dbReference>
<protein>
    <recommendedName>
        <fullName evidence="4">Penicillin-binding protein 1A</fullName>
        <ecNumber evidence="14">2.4.99.28</ecNumber>
        <ecNumber evidence="3">3.4.16.4</ecNumber>
    </recommendedName>
</protein>
<dbReference type="AlphaFoldDB" id="B8CWQ4"/>
<evidence type="ECO:0000256" key="7">
    <source>
        <dbReference type="ARBA" id="ARBA00022676"/>
    </source>
</evidence>
<dbReference type="EMBL" id="CP001098">
    <property type="protein sequence ID" value="ACL69723.1"/>
    <property type="molecule type" value="Genomic_DNA"/>
</dbReference>
<evidence type="ECO:0000256" key="15">
    <source>
        <dbReference type="ARBA" id="ARBA00049902"/>
    </source>
</evidence>
<dbReference type="PANTHER" id="PTHR32282">
    <property type="entry name" value="BINDING PROTEIN TRANSPEPTIDASE, PUTATIVE-RELATED"/>
    <property type="match status" value="1"/>
</dbReference>
<dbReference type="GO" id="GO:0006508">
    <property type="term" value="P:proteolysis"/>
    <property type="evidence" value="ECO:0007669"/>
    <property type="project" value="UniProtKB-KW"/>
</dbReference>
<keyword evidence="6" id="KW-0645">Protease</keyword>
<dbReference type="GO" id="GO:0008955">
    <property type="term" value="F:peptidoglycan glycosyltransferase activity"/>
    <property type="evidence" value="ECO:0007669"/>
    <property type="project" value="UniProtKB-EC"/>
</dbReference>
<dbReference type="HOGENOM" id="CLU_006354_7_3_9"/>
<evidence type="ECO:0000256" key="14">
    <source>
        <dbReference type="ARBA" id="ARBA00044770"/>
    </source>
</evidence>
<keyword evidence="9" id="KW-0378">Hydrolase</keyword>
<dbReference type="InterPro" id="IPR001460">
    <property type="entry name" value="PCN-bd_Tpept"/>
</dbReference>
<evidence type="ECO:0000256" key="4">
    <source>
        <dbReference type="ARBA" id="ARBA00018638"/>
    </source>
</evidence>
<dbReference type="GO" id="GO:0005886">
    <property type="term" value="C:plasma membrane"/>
    <property type="evidence" value="ECO:0007669"/>
    <property type="project" value="UniProtKB-SubCell"/>
</dbReference>
<dbReference type="Pfam" id="PF00912">
    <property type="entry name" value="Transgly"/>
    <property type="match status" value="1"/>
</dbReference>
<dbReference type="Gene3D" id="1.10.3810.10">
    <property type="entry name" value="Biosynthetic peptidoglycan transglycosylase-like"/>
    <property type="match status" value="1"/>
</dbReference>
<dbReference type="SUPFAM" id="SSF53955">
    <property type="entry name" value="Lysozyme-like"/>
    <property type="match status" value="1"/>
</dbReference>
<dbReference type="NCBIfam" id="TIGR02073">
    <property type="entry name" value="PBP_1c"/>
    <property type="match status" value="1"/>
</dbReference>
<evidence type="ECO:0000313" key="20">
    <source>
        <dbReference type="EMBL" id="ACL69723.1"/>
    </source>
</evidence>
<keyword evidence="7" id="KW-0328">Glycosyltransferase</keyword>
<keyword evidence="21" id="KW-1185">Reference proteome</keyword>
<keyword evidence="16" id="KW-0472">Membrane</keyword>
<evidence type="ECO:0000313" key="21">
    <source>
        <dbReference type="Proteomes" id="UP000000719"/>
    </source>
</evidence>
<evidence type="ECO:0000256" key="1">
    <source>
        <dbReference type="ARBA" id="ARBA00002624"/>
    </source>
</evidence>
<dbReference type="CAZy" id="GT51">
    <property type="family name" value="Glycosyltransferase Family 51"/>
</dbReference>
<dbReference type="InterPro" id="IPR001264">
    <property type="entry name" value="Glyco_trans_51"/>
</dbReference>
<comment type="subcellular location">
    <subcellularLocation>
        <location evidence="2">Cell membrane</location>
        <topology evidence="2">Single-pass type II membrane protein</topology>
    </subcellularLocation>
</comment>
<dbReference type="InterPro" id="IPR012338">
    <property type="entry name" value="Beta-lactam/transpept-like"/>
</dbReference>
<reference evidence="20 21" key="1">
    <citation type="journal article" date="2009" name="PLoS ONE">
        <title>Genome analysis of the anaerobic thermohalophilic bacterium Halothermothrix orenii.</title>
        <authorList>
            <person name="Mavromatis K."/>
            <person name="Ivanova N."/>
            <person name="Anderson I."/>
            <person name="Lykidis A."/>
            <person name="Hooper S.D."/>
            <person name="Sun H."/>
            <person name="Kunin V."/>
            <person name="Lapidus A."/>
            <person name="Hugenholtz P."/>
            <person name="Patel B."/>
            <person name="Kyrpides N.C."/>
        </authorList>
    </citation>
    <scope>NUCLEOTIDE SEQUENCE [LARGE SCALE GENOMIC DNA]</scope>
    <source>
        <strain evidence="21">H 168 / OCM 544 / DSM 9562</strain>
    </source>
</reference>
<dbReference type="Pfam" id="PF00905">
    <property type="entry name" value="Transpeptidase"/>
    <property type="match status" value="1"/>
</dbReference>
<dbReference type="InterPro" id="IPR011815">
    <property type="entry name" value="PBP_1c"/>
</dbReference>
<comment type="catalytic activity">
    <reaction evidence="13">
        <text>Preferential cleavage: (Ac)2-L-Lys-D-Ala-|-D-Ala. Also transpeptidation of peptidyl-alanyl moieties that are N-acyl substituents of D-alanine.</text>
        <dbReference type="EC" id="3.4.16.4"/>
    </reaction>
</comment>
<sequence>MNHRFKKPLFKISVIVIVTFVLLEALIFIIPFPEEKLKRSQSTLVYSKEGKVLRAFISKDGKWRIWTPLEDISPHLIKFVVNYEDRFFYYHPGVNPLAIMRAFWQNIRTREIVSGGSTITMQVSRLMEPKKRTLKNKIIEAFRALQLEHFYTKNEILEMYLNLAPYGGNIEGVEAASYLYFGKAPSQLSYAEAALITSLPQSPTILRPDYNPDGARKARNKVLKRMLRSGVIDKDSYLEAMEEPVPASRREWPFIAPHLCRELHLENNDRSRIYATIDSDIQLMTKRMLVNHLRAFKSKGITNGSVVVIDNKTHEIKAMVGSVSFFDEDNNGQVNGALALRSPGSTLKPFIYGLGICQGIITPGHYLEDVPIDYGGYSPENYDRTYNGIVSAEEALKRSLNVPAVNLNARLNEGTDLYRLLKKAGISSIRNLDNYGLAIALGGCEINLLELTSLYSSMACGGYYYEPILTENKKTTSVKLFDEGTSFIITEILTELRRPDLPAAWQFTDLPRIAWKTGTSYGHRDAWSIGYNPRYTVGVWLGNFDGRGSPNLVGARAAAPLLFDIFNVLNKNNPTGWFERPDTVGIRKVCSLSGQLPNKYCPATVEEYYLKDRSPTVKCQFHRIVYLNEEGYRVPKSIKKDFNLERKIYIHWPPRIASWRTSHGYPVYQLPELQPDFQHQLSGKPPVIESPVEGVIYDLRQGVSDKYQKIAFTASVSNDVSHIYWFVDGSLIGTVKPGEKLFYLPEPGEHEVVCQDDMGRLNKINIIIKK</sequence>
<dbReference type="SUPFAM" id="SSF56601">
    <property type="entry name" value="beta-lactamase/transpeptidase-like"/>
    <property type="match status" value="1"/>
</dbReference>
<evidence type="ECO:0000259" key="17">
    <source>
        <dbReference type="Pfam" id="PF00905"/>
    </source>
</evidence>
<keyword evidence="16" id="KW-1133">Transmembrane helix</keyword>
<dbReference type="InterPro" id="IPR023346">
    <property type="entry name" value="Lysozyme-like_dom_sf"/>
</dbReference>
<evidence type="ECO:0000256" key="8">
    <source>
        <dbReference type="ARBA" id="ARBA00022679"/>
    </source>
</evidence>
<dbReference type="eggNOG" id="COG4953">
    <property type="taxonomic scope" value="Bacteria"/>
</dbReference>
<name>B8CWQ4_HALOH</name>
<evidence type="ECO:0000256" key="10">
    <source>
        <dbReference type="ARBA" id="ARBA00022968"/>
    </source>
</evidence>
<keyword evidence="8" id="KW-0808">Transferase</keyword>
<feature type="domain" description="Glycosyl transferase family 51" evidence="18">
    <location>
        <begin position="50"/>
        <end position="226"/>
    </location>
</feature>
<dbReference type="GO" id="GO:0030288">
    <property type="term" value="C:outer membrane-bounded periplasmic space"/>
    <property type="evidence" value="ECO:0007669"/>
    <property type="project" value="TreeGrafter"/>
</dbReference>
<evidence type="ECO:0000256" key="13">
    <source>
        <dbReference type="ARBA" id="ARBA00034000"/>
    </source>
</evidence>
<evidence type="ECO:0000256" key="5">
    <source>
        <dbReference type="ARBA" id="ARBA00022645"/>
    </source>
</evidence>
<organism evidence="20 21">
    <name type="scientific">Halothermothrix orenii (strain H 168 / OCM 544 / DSM 9562)</name>
    <dbReference type="NCBI Taxonomy" id="373903"/>
    <lineage>
        <taxon>Bacteria</taxon>
        <taxon>Bacillati</taxon>
        <taxon>Bacillota</taxon>
        <taxon>Clostridia</taxon>
        <taxon>Halanaerobiales</taxon>
        <taxon>Halothermotrichaceae</taxon>
        <taxon>Halothermothrix</taxon>
    </lineage>
</organism>
<dbReference type="GO" id="GO:0008658">
    <property type="term" value="F:penicillin binding"/>
    <property type="evidence" value="ECO:0007669"/>
    <property type="project" value="InterPro"/>
</dbReference>
<evidence type="ECO:0000259" key="18">
    <source>
        <dbReference type="Pfam" id="PF00912"/>
    </source>
</evidence>